<organism evidence="4">
    <name type="scientific">freshwater metagenome</name>
    <dbReference type="NCBI Taxonomy" id="449393"/>
    <lineage>
        <taxon>unclassified sequences</taxon>
        <taxon>metagenomes</taxon>
        <taxon>ecological metagenomes</taxon>
    </lineage>
</organism>
<dbReference type="Pfam" id="PF14030">
    <property type="entry name" value="DUF4245"/>
    <property type="match status" value="1"/>
</dbReference>
<dbReference type="AlphaFoldDB" id="A0A6J7HIW0"/>
<gene>
    <name evidence="2" type="ORF">UFOPK1908_01337</name>
    <name evidence="3" type="ORF">UFOPK2282_00580</name>
    <name evidence="4" type="ORF">UFOPK3576_01446</name>
</gene>
<dbReference type="EMBL" id="CAEZVB010000086">
    <property type="protein sequence ID" value="CAB4628809.1"/>
    <property type="molecule type" value="Genomic_DNA"/>
</dbReference>
<reference evidence="4" key="1">
    <citation type="submission" date="2020-05" db="EMBL/GenBank/DDBJ databases">
        <authorList>
            <person name="Chiriac C."/>
            <person name="Salcher M."/>
            <person name="Ghai R."/>
            <person name="Kavagutti S V."/>
        </authorList>
    </citation>
    <scope>NUCLEOTIDE SEQUENCE</scope>
</reference>
<evidence type="ECO:0000313" key="2">
    <source>
        <dbReference type="EMBL" id="CAB4628809.1"/>
    </source>
</evidence>
<sequence length="180" mass="19175">MPEPTGRSNARLAQTVGDMGRSLAVVLAAVAVIMFITHRAEPDPVREVSMSAPLMLANAQATFPVEVPQGREGYRLTSARFSGEPIPVWHLGYVTPATQYVEVEQSATMQLKFLTAQLAQTAPAGSVVIDGETWNIYAGKSQHALIRQVNGVTTAVTGTASINELKTVAGSLATQKQTQL</sequence>
<accession>A0A6J7HIW0</accession>
<dbReference type="InterPro" id="IPR025339">
    <property type="entry name" value="DUF4245"/>
</dbReference>
<keyword evidence="1" id="KW-1133">Transmembrane helix</keyword>
<keyword evidence="1" id="KW-0812">Transmembrane</keyword>
<evidence type="ECO:0000256" key="1">
    <source>
        <dbReference type="SAM" id="Phobius"/>
    </source>
</evidence>
<protein>
    <submittedName>
        <fullName evidence="4">Unannotated protein</fullName>
    </submittedName>
</protein>
<dbReference type="EMBL" id="CAEZWR010000051">
    <property type="protein sequence ID" value="CAB4661543.1"/>
    <property type="molecule type" value="Genomic_DNA"/>
</dbReference>
<dbReference type="EMBL" id="CAFBMO010000081">
    <property type="protein sequence ID" value="CAB4916415.1"/>
    <property type="molecule type" value="Genomic_DNA"/>
</dbReference>
<keyword evidence="1" id="KW-0472">Membrane</keyword>
<proteinExistence type="predicted"/>
<evidence type="ECO:0000313" key="4">
    <source>
        <dbReference type="EMBL" id="CAB4916415.1"/>
    </source>
</evidence>
<feature type="transmembrane region" description="Helical" evidence="1">
    <location>
        <begin position="20"/>
        <end position="37"/>
    </location>
</feature>
<name>A0A6J7HIW0_9ZZZZ</name>
<evidence type="ECO:0000313" key="3">
    <source>
        <dbReference type="EMBL" id="CAB4661543.1"/>
    </source>
</evidence>